<reference evidence="1 2" key="1">
    <citation type="submission" date="2024-01" db="EMBL/GenBank/DDBJ databases">
        <title>The complete chloroplast genome sequence of Lithospermum erythrorhizon: insights into the phylogenetic relationship among Boraginaceae species and the maternal lineages of purple gromwells.</title>
        <authorList>
            <person name="Okada T."/>
            <person name="Watanabe K."/>
        </authorList>
    </citation>
    <scope>NUCLEOTIDE SEQUENCE [LARGE SCALE GENOMIC DNA]</scope>
</reference>
<comment type="caution">
    <text evidence="1">The sequence shown here is derived from an EMBL/GenBank/DDBJ whole genome shotgun (WGS) entry which is preliminary data.</text>
</comment>
<sequence>MTSLDNDFYVMHPSREYAKSVLLGEMYVDIRSYWPKAVLKEINGVEARLISEKVQPLMLEWYENGDEQSAPIRLDGGEKTNVLEEQNKIDSPVLVDVGEEKGDEDPIMVDSPIIRLDAEWGLMGMSCHQYVKRNSLLWSMRMNEASIGMKIWMASCL</sequence>
<keyword evidence="2" id="KW-1185">Reference proteome</keyword>
<organism evidence="1 2">
    <name type="scientific">Lithospermum erythrorhizon</name>
    <name type="common">Purple gromwell</name>
    <name type="synonym">Lithospermum officinale var. erythrorhizon</name>
    <dbReference type="NCBI Taxonomy" id="34254"/>
    <lineage>
        <taxon>Eukaryota</taxon>
        <taxon>Viridiplantae</taxon>
        <taxon>Streptophyta</taxon>
        <taxon>Embryophyta</taxon>
        <taxon>Tracheophyta</taxon>
        <taxon>Spermatophyta</taxon>
        <taxon>Magnoliopsida</taxon>
        <taxon>eudicotyledons</taxon>
        <taxon>Gunneridae</taxon>
        <taxon>Pentapetalae</taxon>
        <taxon>asterids</taxon>
        <taxon>lamiids</taxon>
        <taxon>Boraginales</taxon>
        <taxon>Boraginaceae</taxon>
        <taxon>Boraginoideae</taxon>
        <taxon>Lithospermeae</taxon>
        <taxon>Lithospermum</taxon>
    </lineage>
</organism>
<name>A0AAV3P7I0_LITER</name>
<evidence type="ECO:0000313" key="1">
    <source>
        <dbReference type="EMBL" id="GAA0147454.1"/>
    </source>
</evidence>
<dbReference type="EMBL" id="BAABME010016787">
    <property type="protein sequence ID" value="GAA0147454.1"/>
    <property type="molecule type" value="Genomic_DNA"/>
</dbReference>
<dbReference type="Proteomes" id="UP001454036">
    <property type="component" value="Unassembled WGS sequence"/>
</dbReference>
<accession>A0AAV3P7I0</accession>
<evidence type="ECO:0000313" key="2">
    <source>
        <dbReference type="Proteomes" id="UP001454036"/>
    </source>
</evidence>
<dbReference type="AlphaFoldDB" id="A0AAV3P7I0"/>
<proteinExistence type="predicted"/>
<gene>
    <name evidence="1" type="ORF">LIER_36523</name>
</gene>
<protein>
    <submittedName>
        <fullName evidence="1">Uncharacterized protein</fullName>
    </submittedName>
</protein>